<protein>
    <submittedName>
        <fullName evidence="1">Uncharacterized protein</fullName>
    </submittedName>
</protein>
<dbReference type="Gene3D" id="2.60.120.180">
    <property type="match status" value="1"/>
</dbReference>
<reference evidence="1 2" key="1">
    <citation type="journal article" date="2016" name="Nat. Commun.">
        <title>Thousands of microbial genomes shed light on interconnected biogeochemical processes in an aquifer system.</title>
        <authorList>
            <person name="Anantharaman K."/>
            <person name="Brown C.T."/>
            <person name="Hug L.A."/>
            <person name="Sharon I."/>
            <person name="Castelle C.J."/>
            <person name="Probst A.J."/>
            <person name="Thomas B.C."/>
            <person name="Singh A."/>
            <person name="Wilkins M.J."/>
            <person name="Karaoz U."/>
            <person name="Brodie E.L."/>
            <person name="Williams K.H."/>
            <person name="Hubbard S.S."/>
            <person name="Banfield J.F."/>
        </authorList>
    </citation>
    <scope>NUCLEOTIDE SEQUENCE [LARGE SCALE GENOMIC DNA]</scope>
</reference>
<dbReference type="InterPro" id="IPR013319">
    <property type="entry name" value="GH11/12"/>
</dbReference>
<dbReference type="SUPFAM" id="SSF49899">
    <property type="entry name" value="Concanavalin A-like lectins/glucanases"/>
    <property type="match status" value="1"/>
</dbReference>
<dbReference type="Proteomes" id="UP000179095">
    <property type="component" value="Unassembled WGS sequence"/>
</dbReference>
<dbReference type="STRING" id="1802568.A3F86_06370"/>
<sequence length="122" mass="14267">MEVMIWLWDRKTSPLGVYERTEIKQIVVNGEPKDVKFLVYAALRDGSRNTDVVSFVIDRFSMIQSGQVEVDLLDFVKTALSLSRRNDELYLQGVEFGIEFTNQDQKFNLELNKFKIDQMLVR</sequence>
<accession>A0A1F4RN63</accession>
<dbReference type="EMBL" id="METQ01000021">
    <property type="protein sequence ID" value="OGC09601.1"/>
    <property type="molecule type" value="Genomic_DNA"/>
</dbReference>
<evidence type="ECO:0000313" key="2">
    <source>
        <dbReference type="Proteomes" id="UP000179095"/>
    </source>
</evidence>
<gene>
    <name evidence="1" type="ORF">A3F86_06370</name>
</gene>
<dbReference type="AlphaFoldDB" id="A0A1F4RN63"/>
<dbReference type="InterPro" id="IPR013320">
    <property type="entry name" value="ConA-like_dom_sf"/>
</dbReference>
<evidence type="ECO:0000313" key="1">
    <source>
        <dbReference type="EMBL" id="OGC09601.1"/>
    </source>
</evidence>
<comment type="caution">
    <text evidence="1">The sequence shown here is derived from an EMBL/GenBank/DDBJ whole genome shotgun (WGS) entry which is preliminary data.</text>
</comment>
<proteinExistence type="predicted"/>
<name>A0A1F4RN63_UNCSA</name>
<dbReference type="GO" id="GO:0004553">
    <property type="term" value="F:hydrolase activity, hydrolyzing O-glycosyl compounds"/>
    <property type="evidence" value="ECO:0007669"/>
    <property type="project" value="InterPro"/>
</dbReference>
<organism evidence="1 2">
    <name type="scientific">candidate division WOR-1 bacterium RIFCSPLOWO2_12_FULL_45_9</name>
    <dbReference type="NCBI Taxonomy" id="1802568"/>
    <lineage>
        <taxon>Bacteria</taxon>
        <taxon>Bacillati</taxon>
        <taxon>Saganbacteria</taxon>
    </lineage>
</organism>